<dbReference type="Proteomes" id="UP000001025">
    <property type="component" value="Chromosome"/>
</dbReference>
<proteinExistence type="predicted"/>
<dbReference type="KEGG" id="rba:RB7383"/>
<accession>Q7UNT8</accession>
<organism evidence="1 2">
    <name type="scientific">Rhodopirellula baltica (strain DSM 10527 / NCIMB 13988 / SH1)</name>
    <dbReference type="NCBI Taxonomy" id="243090"/>
    <lineage>
        <taxon>Bacteria</taxon>
        <taxon>Pseudomonadati</taxon>
        <taxon>Planctomycetota</taxon>
        <taxon>Planctomycetia</taxon>
        <taxon>Pirellulales</taxon>
        <taxon>Pirellulaceae</taxon>
        <taxon>Rhodopirellula</taxon>
    </lineage>
</organism>
<gene>
    <name evidence="1" type="ordered locus">RB7383</name>
</gene>
<sequence>MTSLTTTIPAIARMFFSSLGASLPIRRPGLLPCCLSLLLKRSRGSFVGRFTSSGRFISANDVARYNEAAP</sequence>
<dbReference type="AlphaFoldDB" id="Q7UNT8"/>
<dbReference type="HOGENOM" id="CLU_2755179_0_0_0"/>
<evidence type="ECO:0000313" key="1">
    <source>
        <dbReference type="EMBL" id="CAD75327.1"/>
    </source>
</evidence>
<reference evidence="1 2" key="1">
    <citation type="journal article" date="2003" name="Proc. Natl. Acad. Sci. U.S.A.">
        <title>Complete genome sequence of the marine planctomycete Pirellula sp. strain 1.</title>
        <authorList>
            <person name="Gloeckner F.O."/>
            <person name="Kube M."/>
            <person name="Bauer M."/>
            <person name="Teeling H."/>
            <person name="Lombardot T."/>
            <person name="Ludwig W."/>
            <person name="Gade D."/>
            <person name="Beck A."/>
            <person name="Borzym K."/>
            <person name="Heitmann K."/>
            <person name="Rabus R."/>
            <person name="Schlesner H."/>
            <person name="Amann R."/>
            <person name="Reinhardt R."/>
        </authorList>
    </citation>
    <scope>NUCLEOTIDE SEQUENCE [LARGE SCALE GENOMIC DNA]</scope>
    <source>
        <strain evidence="2">DSM 10527 / NCIMB 13988 / SH1</strain>
    </source>
</reference>
<evidence type="ECO:0000313" key="2">
    <source>
        <dbReference type="Proteomes" id="UP000001025"/>
    </source>
</evidence>
<protein>
    <submittedName>
        <fullName evidence="1">Uncharacterized protein</fullName>
    </submittedName>
</protein>
<dbReference type="InParanoid" id="Q7UNT8"/>
<dbReference type="EnsemblBacteria" id="CAD75327">
    <property type="protein sequence ID" value="CAD75327"/>
    <property type="gene ID" value="RB7383"/>
</dbReference>
<name>Q7UNT8_RHOBA</name>
<keyword evidence="2" id="KW-1185">Reference proteome</keyword>
<dbReference type="EMBL" id="BX294146">
    <property type="protein sequence ID" value="CAD75327.1"/>
    <property type="molecule type" value="Genomic_DNA"/>
</dbReference>